<evidence type="ECO:0000256" key="3">
    <source>
        <dbReference type="ARBA" id="ARBA00022771"/>
    </source>
</evidence>
<dbReference type="SMART" id="SM00356">
    <property type="entry name" value="ZnF_C3H1"/>
    <property type="match status" value="1"/>
</dbReference>
<evidence type="ECO:0000259" key="7">
    <source>
        <dbReference type="PROSITE" id="PS50103"/>
    </source>
</evidence>
<evidence type="ECO:0000256" key="6">
    <source>
        <dbReference type="PROSITE-ProRule" id="PRU00723"/>
    </source>
</evidence>
<keyword evidence="4 6" id="KW-0862">Zinc</keyword>
<proteinExistence type="inferred from homology"/>
<reference evidence="8 10" key="2">
    <citation type="journal article" date="2013" name="Nature">
        <title>Insights into bilaterian evolution from three spiralian genomes.</title>
        <authorList>
            <person name="Simakov O."/>
            <person name="Marletaz F."/>
            <person name="Cho S.J."/>
            <person name="Edsinger-Gonzales E."/>
            <person name="Havlak P."/>
            <person name="Hellsten U."/>
            <person name="Kuo D.H."/>
            <person name="Larsson T."/>
            <person name="Lv J."/>
            <person name="Arendt D."/>
            <person name="Savage R."/>
            <person name="Osoegawa K."/>
            <person name="de Jong P."/>
            <person name="Grimwood J."/>
            <person name="Chapman J.A."/>
            <person name="Shapiro H."/>
            <person name="Aerts A."/>
            <person name="Otillar R.P."/>
            <person name="Terry A.Y."/>
            <person name="Boore J.L."/>
            <person name="Grigoriev I.V."/>
            <person name="Lindberg D.R."/>
            <person name="Seaver E.C."/>
            <person name="Weisblat D.A."/>
            <person name="Putnam N.H."/>
            <person name="Rokhsar D.S."/>
        </authorList>
    </citation>
    <scope>NUCLEOTIDE SEQUENCE</scope>
</reference>
<feature type="zinc finger region" description="C3H1-type" evidence="6">
    <location>
        <begin position="5"/>
        <end position="33"/>
    </location>
</feature>
<keyword evidence="10" id="KW-1185">Reference proteome</keyword>
<dbReference type="Proteomes" id="UP000015101">
    <property type="component" value="Unassembled WGS sequence"/>
</dbReference>
<dbReference type="GeneID" id="20196071"/>
<dbReference type="AlphaFoldDB" id="T1EHM1"/>
<dbReference type="HOGENOM" id="CLU_2948547_0_0_1"/>
<feature type="domain" description="C3H1-type" evidence="7">
    <location>
        <begin position="5"/>
        <end position="33"/>
    </location>
</feature>
<evidence type="ECO:0000313" key="8">
    <source>
        <dbReference type="EMBL" id="ESO08206.1"/>
    </source>
</evidence>
<dbReference type="PANTHER" id="PTHR12675:SF12">
    <property type="entry name" value="PROTEIN MUSCLEBLIND"/>
    <property type="match status" value="1"/>
</dbReference>
<dbReference type="Gene3D" id="3.30.1370.210">
    <property type="match status" value="1"/>
</dbReference>
<comment type="similarity">
    <text evidence="5">Belongs to the muscleblind family.</text>
</comment>
<evidence type="ECO:0000256" key="1">
    <source>
        <dbReference type="ARBA" id="ARBA00022723"/>
    </source>
</evidence>
<dbReference type="RefSeq" id="XP_009013995.1">
    <property type="nucleotide sequence ID" value="XM_009015747.1"/>
</dbReference>
<dbReference type="EMBL" id="KB096134">
    <property type="protein sequence ID" value="ESO08206.1"/>
    <property type="molecule type" value="Genomic_DNA"/>
</dbReference>
<dbReference type="eggNOG" id="KOG2494">
    <property type="taxonomic scope" value="Eukaryota"/>
</dbReference>
<reference evidence="9" key="3">
    <citation type="submission" date="2015-06" db="UniProtKB">
        <authorList>
            <consortium name="EnsemblMetazoa"/>
        </authorList>
    </citation>
    <scope>IDENTIFICATION</scope>
</reference>
<protein>
    <recommendedName>
        <fullName evidence="7">C3H1-type domain-containing protein</fullName>
    </recommendedName>
</protein>
<evidence type="ECO:0000256" key="4">
    <source>
        <dbReference type="ARBA" id="ARBA00022833"/>
    </source>
</evidence>
<keyword evidence="3 6" id="KW-0863">Zinc-finger</keyword>
<evidence type="ECO:0000313" key="9">
    <source>
        <dbReference type="EnsemblMetazoa" id="HelroP128230"/>
    </source>
</evidence>
<evidence type="ECO:0000256" key="2">
    <source>
        <dbReference type="ARBA" id="ARBA00022737"/>
    </source>
</evidence>
<keyword evidence="2" id="KW-0677">Repeat</keyword>
<dbReference type="EMBL" id="AMQM01003441">
    <property type="status" value="NOT_ANNOTATED_CDS"/>
    <property type="molecule type" value="Genomic_DNA"/>
</dbReference>
<dbReference type="KEGG" id="hro:HELRODRAFT_128230"/>
<keyword evidence="1 6" id="KW-0479">Metal-binding</keyword>
<organism evidence="9 10">
    <name type="scientific">Helobdella robusta</name>
    <name type="common">Californian leech</name>
    <dbReference type="NCBI Taxonomy" id="6412"/>
    <lineage>
        <taxon>Eukaryota</taxon>
        <taxon>Metazoa</taxon>
        <taxon>Spiralia</taxon>
        <taxon>Lophotrochozoa</taxon>
        <taxon>Annelida</taxon>
        <taxon>Clitellata</taxon>
        <taxon>Hirudinea</taxon>
        <taxon>Rhynchobdellida</taxon>
        <taxon>Glossiphoniidae</taxon>
        <taxon>Helobdella</taxon>
    </lineage>
</organism>
<dbReference type="EnsemblMetazoa" id="HelroT128230">
    <property type="protein sequence ID" value="HelroP128230"/>
    <property type="gene ID" value="HelroG128230"/>
</dbReference>
<evidence type="ECO:0000256" key="5">
    <source>
        <dbReference type="ARBA" id="ARBA00038226"/>
    </source>
</evidence>
<dbReference type="GO" id="GO:0008270">
    <property type="term" value="F:zinc ion binding"/>
    <property type="evidence" value="ECO:0007669"/>
    <property type="project" value="UniProtKB-KW"/>
</dbReference>
<dbReference type="CTD" id="20196071"/>
<sequence>KEFKEYKLDVCREYMRGRCTRSDQGCKYAHPPPYVEVIDGKVIVCFDFTKVKFVSPFLNI</sequence>
<gene>
    <name evidence="9" type="primary">20196071</name>
    <name evidence="8" type="ORF">HELRODRAFT_128230</name>
</gene>
<reference evidence="10" key="1">
    <citation type="submission" date="2012-12" db="EMBL/GenBank/DDBJ databases">
        <authorList>
            <person name="Hellsten U."/>
            <person name="Grimwood J."/>
            <person name="Chapman J.A."/>
            <person name="Shapiro H."/>
            <person name="Aerts A."/>
            <person name="Otillar R.P."/>
            <person name="Terry A.Y."/>
            <person name="Boore J.L."/>
            <person name="Simakov O."/>
            <person name="Marletaz F."/>
            <person name="Cho S.-J."/>
            <person name="Edsinger-Gonzales E."/>
            <person name="Havlak P."/>
            <person name="Kuo D.-H."/>
            <person name="Larsson T."/>
            <person name="Lv J."/>
            <person name="Arendt D."/>
            <person name="Savage R."/>
            <person name="Osoegawa K."/>
            <person name="de Jong P."/>
            <person name="Lindberg D.R."/>
            <person name="Seaver E.C."/>
            <person name="Weisblat D.A."/>
            <person name="Putnam N.H."/>
            <person name="Grigoriev I.V."/>
            <person name="Rokhsar D.S."/>
        </authorList>
    </citation>
    <scope>NUCLEOTIDE SEQUENCE</scope>
</reference>
<dbReference type="Pfam" id="PF22628">
    <property type="entry name" value="zf-CCCH_10"/>
    <property type="match status" value="1"/>
</dbReference>
<dbReference type="OrthoDB" id="6285980at2759"/>
<dbReference type="PROSITE" id="PS50103">
    <property type="entry name" value="ZF_C3H1"/>
    <property type="match status" value="1"/>
</dbReference>
<name>T1EHM1_HELRO</name>
<dbReference type="PANTHER" id="PTHR12675">
    <property type="entry name" value="MUSCLEBLIND-LIKE PROTEIN"/>
    <property type="match status" value="1"/>
</dbReference>
<dbReference type="InterPro" id="IPR000571">
    <property type="entry name" value="Znf_CCCH"/>
</dbReference>
<dbReference type="InterPro" id="IPR054429">
    <property type="entry name" value="Znf-CCCH_Muscleblind-like"/>
</dbReference>
<dbReference type="InParanoid" id="T1EHM1"/>
<accession>T1EHM1</accession>
<evidence type="ECO:0000313" key="10">
    <source>
        <dbReference type="Proteomes" id="UP000015101"/>
    </source>
</evidence>